<dbReference type="Pfam" id="PF13855">
    <property type="entry name" value="LRR_8"/>
    <property type="match status" value="1"/>
</dbReference>
<dbReference type="Gene3D" id="3.80.10.10">
    <property type="entry name" value="Ribonuclease Inhibitor"/>
    <property type="match status" value="1"/>
</dbReference>
<keyword evidence="5" id="KW-1185">Reference proteome</keyword>
<dbReference type="EMBL" id="KK115214">
    <property type="protein sequence ID" value="KFM64463.1"/>
    <property type="molecule type" value="Genomic_DNA"/>
</dbReference>
<gene>
    <name evidence="4" type="ORF">X975_13128</name>
</gene>
<keyword evidence="2" id="KW-0677">Repeat</keyword>
<dbReference type="OrthoDB" id="2013775at2759"/>
<dbReference type="InterPro" id="IPR001611">
    <property type="entry name" value="Leu-rich_rpt"/>
</dbReference>
<evidence type="ECO:0000256" key="2">
    <source>
        <dbReference type="ARBA" id="ARBA00022737"/>
    </source>
</evidence>
<feature type="chain" id="PRO_5001829647" evidence="3">
    <location>
        <begin position="19"/>
        <end position="311"/>
    </location>
</feature>
<protein>
    <submittedName>
        <fullName evidence="4">Slit-like protein</fullName>
    </submittedName>
</protein>
<dbReference type="PANTHER" id="PTHR24366:SF171">
    <property type="entry name" value="LEUCINE RICH REPEAT NEURONAL 4"/>
    <property type="match status" value="1"/>
</dbReference>
<evidence type="ECO:0000256" key="3">
    <source>
        <dbReference type="SAM" id="SignalP"/>
    </source>
</evidence>
<dbReference type="STRING" id="407821.A0A087TH74"/>
<keyword evidence="1" id="KW-0433">Leucine-rich repeat</keyword>
<dbReference type="AlphaFoldDB" id="A0A087TH74"/>
<name>A0A087TH74_STEMI</name>
<evidence type="ECO:0000313" key="5">
    <source>
        <dbReference type="Proteomes" id="UP000054359"/>
    </source>
</evidence>
<dbReference type="PANTHER" id="PTHR24366">
    <property type="entry name" value="IG(IMMUNOGLOBULIN) AND LRR(LEUCINE RICH REPEAT) DOMAINS"/>
    <property type="match status" value="1"/>
</dbReference>
<organism evidence="4 5">
    <name type="scientific">Stegodyphus mimosarum</name>
    <name type="common">African social velvet spider</name>
    <dbReference type="NCBI Taxonomy" id="407821"/>
    <lineage>
        <taxon>Eukaryota</taxon>
        <taxon>Metazoa</taxon>
        <taxon>Ecdysozoa</taxon>
        <taxon>Arthropoda</taxon>
        <taxon>Chelicerata</taxon>
        <taxon>Arachnida</taxon>
        <taxon>Araneae</taxon>
        <taxon>Araneomorphae</taxon>
        <taxon>Entelegynae</taxon>
        <taxon>Eresoidea</taxon>
        <taxon>Eresidae</taxon>
        <taxon>Stegodyphus</taxon>
    </lineage>
</organism>
<dbReference type="SMART" id="SM00369">
    <property type="entry name" value="LRR_TYP"/>
    <property type="match status" value="3"/>
</dbReference>
<evidence type="ECO:0000256" key="1">
    <source>
        <dbReference type="ARBA" id="ARBA00022614"/>
    </source>
</evidence>
<dbReference type="SUPFAM" id="SSF52058">
    <property type="entry name" value="L domain-like"/>
    <property type="match status" value="1"/>
</dbReference>
<dbReference type="Proteomes" id="UP000054359">
    <property type="component" value="Unassembled WGS sequence"/>
</dbReference>
<accession>A0A087TH74</accession>
<dbReference type="InterPro" id="IPR032675">
    <property type="entry name" value="LRR_dom_sf"/>
</dbReference>
<keyword evidence="3" id="KW-0732">Signal</keyword>
<sequence length="311" mass="36214">MLIIVPLIILMASWFVKGECPPSKKILPFCTCREKYTGAEMTCSNLQSDEDLISPVQATVQDDMFSIKIVNSSLQYIPTGLFQETNYKEIYLIGTELISLSDSDVAFDGLEDTLTAIFIKEAHYVDEWEWSQLKNLRRLQLIDIDYSSIYSVDQVFLAPHLKSLSITDSKVSSIHDYAFEALKELEYLYLQGNSITVLKRSMFSKPSQLRMIRLNRNQLRHLPEDLFEYMPNLRALELNMNQFTILNEKEFSLAMKQLYVLSMTDNPLRCDCRLRWIVKSKKPRSFEARCTLPKNLNRVPLQELHINQLWC</sequence>
<evidence type="ECO:0000313" key="4">
    <source>
        <dbReference type="EMBL" id="KFM64463.1"/>
    </source>
</evidence>
<dbReference type="InterPro" id="IPR003591">
    <property type="entry name" value="Leu-rich_rpt_typical-subtyp"/>
</dbReference>
<feature type="signal peptide" evidence="3">
    <location>
        <begin position="1"/>
        <end position="18"/>
    </location>
</feature>
<proteinExistence type="predicted"/>
<reference evidence="4 5" key="1">
    <citation type="submission" date="2013-11" db="EMBL/GenBank/DDBJ databases">
        <title>Genome sequencing of Stegodyphus mimosarum.</title>
        <authorList>
            <person name="Bechsgaard J."/>
        </authorList>
    </citation>
    <scope>NUCLEOTIDE SEQUENCE [LARGE SCALE GENOMIC DNA]</scope>
</reference>
<dbReference type="OMA" id="LIDINMI"/>
<feature type="non-terminal residue" evidence="4">
    <location>
        <position position="311"/>
    </location>
</feature>